<protein>
    <recommendedName>
        <fullName evidence="3">SRPBCC family protein</fullName>
    </recommendedName>
</protein>
<organism evidence="1 2">
    <name type="scientific">Dysgonomonas mossii DSM 22836</name>
    <dbReference type="NCBI Taxonomy" id="742767"/>
    <lineage>
        <taxon>Bacteria</taxon>
        <taxon>Pseudomonadati</taxon>
        <taxon>Bacteroidota</taxon>
        <taxon>Bacteroidia</taxon>
        <taxon>Bacteroidales</taxon>
        <taxon>Dysgonomonadaceae</taxon>
        <taxon>Dysgonomonas</taxon>
    </lineage>
</organism>
<dbReference type="SUPFAM" id="SSF55961">
    <property type="entry name" value="Bet v1-like"/>
    <property type="match status" value="1"/>
</dbReference>
<dbReference type="InterPro" id="IPR023393">
    <property type="entry name" value="START-like_dom_sf"/>
</dbReference>
<dbReference type="OrthoDB" id="1011799at2"/>
<sequence length="149" mass="16760">MAEFVSEVKTVPHSDADIYTVLSDLNNLELAKDKIPQNMVKDLSFDQDSCTVTVDPVGKIRFVVVERDPNKTIKFQAEQLPFDVTMWIQLKSSADDETKMKLTIKADLNPFLKPMVSKPLQAGLDKVAESLSALPYADILNKGRIEEYQ</sequence>
<gene>
    <name evidence="1" type="ORF">HMPREF9456_01802</name>
</gene>
<dbReference type="STRING" id="742767.HMPREF9456_01802"/>
<evidence type="ECO:0008006" key="3">
    <source>
        <dbReference type="Google" id="ProtNLM"/>
    </source>
</evidence>
<evidence type="ECO:0000313" key="1">
    <source>
        <dbReference type="EMBL" id="EGK03735.1"/>
    </source>
</evidence>
<dbReference type="EMBL" id="ADLW01000006">
    <property type="protein sequence ID" value="EGK03735.1"/>
    <property type="molecule type" value="Genomic_DNA"/>
</dbReference>
<evidence type="ECO:0000313" key="2">
    <source>
        <dbReference type="Proteomes" id="UP000006420"/>
    </source>
</evidence>
<proteinExistence type="predicted"/>
<dbReference type="eggNOG" id="COG3427">
    <property type="taxonomic scope" value="Bacteria"/>
</dbReference>
<name>F8X040_9BACT</name>
<dbReference type="RefSeq" id="WP_006843173.1">
    <property type="nucleotide sequence ID" value="NZ_AQWJ01000003.1"/>
</dbReference>
<dbReference type="HOGENOM" id="CLU_124440_0_0_10"/>
<dbReference type="GeneID" id="78082450"/>
<dbReference type="Gene3D" id="3.30.530.20">
    <property type="match status" value="1"/>
</dbReference>
<dbReference type="Proteomes" id="UP000006420">
    <property type="component" value="Unassembled WGS sequence"/>
</dbReference>
<accession>F8X040</accession>
<dbReference type="AlphaFoldDB" id="F8X040"/>
<reference evidence="1 2" key="1">
    <citation type="submission" date="2011-04" db="EMBL/GenBank/DDBJ databases">
        <title>The Genome Sequence of Dysgonomonas mossii DSM 22836.</title>
        <authorList>
            <consortium name="The Broad Institute Genome Sequencing Platform"/>
            <person name="Earl A."/>
            <person name="Ward D."/>
            <person name="Feldgarden M."/>
            <person name="Gevers D."/>
            <person name="Pudlo N."/>
            <person name="Martens E."/>
            <person name="Allen-Vercoe E."/>
            <person name="Young S.K."/>
            <person name="Zeng Q."/>
            <person name="Gargeya S."/>
            <person name="Fitzgerald M."/>
            <person name="Haas B."/>
            <person name="Abouelleil A."/>
            <person name="Alvarado L."/>
            <person name="Arachchi H.M."/>
            <person name="Berlin A."/>
            <person name="Brown A."/>
            <person name="Chapman S.B."/>
            <person name="Chen Z."/>
            <person name="Dunbar C."/>
            <person name="Freedman E."/>
            <person name="Gearin G."/>
            <person name="Gellesch M."/>
            <person name="Goldberg J."/>
            <person name="Griggs A."/>
            <person name="Gujja S."/>
            <person name="Heiman D."/>
            <person name="Howarth C."/>
            <person name="Larson L."/>
            <person name="Lui A."/>
            <person name="MacDonald P.J.P."/>
            <person name="Mehta T."/>
            <person name="Montmayeur A."/>
            <person name="Murphy C."/>
            <person name="Neiman D."/>
            <person name="Pearson M."/>
            <person name="Priest M."/>
            <person name="Roberts A."/>
            <person name="Saif S."/>
            <person name="Shea T."/>
            <person name="Shenoy N."/>
            <person name="Sisk P."/>
            <person name="Stolte C."/>
            <person name="Sykes S."/>
            <person name="Yandava C."/>
            <person name="Wortman J."/>
            <person name="Nusbaum C."/>
            <person name="Birren B."/>
        </authorList>
    </citation>
    <scope>NUCLEOTIDE SEQUENCE [LARGE SCALE GENOMIC DNA]</scope>
    <source>
        <strain evidence="1 2">DSM 22836</strain>
    </source>
</reference>
<comment type="caution">
    <text evidence="1">The sequence shown here is derived from an EMBL/GenBank/DDBJ whole genome shotgun (WGS) entry which is preliminary data.</text>
</comment>
<keyword evidence="2" id="KW-1185">Reference proteome</keyword>